<keyword evidence="3 7" id="KW-1133">Transmembrane helix</keyword>
<evidence type="ECO:0000256" key="4">
    <source>
        <dbReference type="ARBA" id="ARBA00023002"/>
    </source>
</evidence>
<dbReference type="PANTHER" id="PTHR21624:SF1">
    <property type="entry name" value="ALKYLGLYCEROL MONOOXYGENASE"/>
    <property type="match status" value="1"/>
</dbReference>
<protein>
    <submittedName>
        <fullName evidence="9">Sterol desaturase/sphingolipid hydroxylase, fatty acid hydroxylase superfamily</fullName>
    </submittedName>
</protein>
<dbReference type="GO" id="GO:0016020">
    <property type="term" value="C:membrane"/>
    <property type="evidence" value="ECO:0007669"/>
    <property type="project" value="GOC"/>
</dbReference>
<gene>
    <name evidence="9" type="ORF">SAMN04488132_11367</name>
</gene>
<sequence>MQLNYLAFAIPLFLFFMLLEYLVARHKRKPYFNFTNSVANINVGIAERLLDIFTTGAFYFVYDYVYRHYAIFHFKPGIFHWLVLWLFTDFIWYWYHRLAHEVNMLWAVHVVHHQSDDFNYTVAARITVFQAIVRTGFWAVLPVFGFTAPMIVTMLLIHGLYPFFVHTQLIGKLGFLEYILVTPSHHRVHHASNEAYLDKNYGDVFIIWDKLFGTFCEEQEGEEIVYGLTEPLGSHSFLWQHFHFLLELLYTARQTKGLWNKLKVLFAKPETIAPDARSALEQKFGLRQNKGPAPEKLNRYVLWQVAGILMLLFLFILFESQFPLMVQVAAALLILVTLINCGAILEQRKWIFYLEFTRCLLLLLIVLIYLPTISSLLFIVLGSLLAVVYFKELQRYYLQWVYS</sequence>
<evidence type="ECO:0000256" key="7">
    <source>
        <dbReference type="SAM" id="Phobius"/>
    </source>
</evidence>
<evidence type="ECO:0000313" key="9">
    <source>
        <dbReference type="EMBL" id="SKA17184.1"/>
    </source>
</evidence>
<evidence type="ECO:0000256" key="5">
    <source>
        <dbReference type="ARBA" id="ARBA00023098"/>
    </source>
</evidence>
<evidence type="ECO:0000313" key="10">
    <source>
        <dbReference type="Proteomes" id="UP000190888"/>
    </source>
</evidence>
<keyword evidence="5" id="KW-0443">Lipid metabolism</keyword>
<feature type="transmembrane region" description="Helical" evidence="7">
    <location>
        <begin position="357"/>
        <end position="390"/>
    </location>
</feature>
<feature type="transmembrane region" description="Helical" evidence="7">
    <location>
        <begin position="135"/>
        <end position="157"/>
    </location>
</feature>
<dbReference type="GO" id="GO:0006643">
    <property type="term" value="P:membrane lipid metabolic process"/>
    <property type="evidence" value="ECO:0007669"/>
    <property type="project" value="TreeGrafter"/>
</dbReference>
<feature type="transmembrane region" description="Helical" evidence="7">
    <location>
        <begin position="6"/>
        <end position="24"/>
    </location>
</feature>
<evidence type="ECO:0000256" key="2">
    <source>
        <dbReference type="ARBA" id="ARBA00022692"/>
    </source>
</evidence>
<dbReference type="OrthoDB" id="9770329at2"/>
<evidence type="ECO:0000256" key="1">
    <source>
        <dbReference type="ARBA" id="ARBA00004127"/>
    </source>
</evidence>
<dbReference type="EMBL" id="FUWH01000013">
    <property type="protein sequence ID" value="SKA17184.1"/>
    <property type="molecule type" value="Genomic_DNA"/>
</dbReference>
<dbReference type="RefSeq" id="WP_078832682.1">
    <property type="nucleotide sequence ID" value="NZ_FUWH01000013.1"/>
</dbReference>
<dbReference type="AlphaFoldDB" id="A0A1T4RMG6"/>
<dbReference type="GO" id="GO:0050479">
    <property type="term" value="F:glyceryl-ether monooxygenase activity"/>
    <property type="evidence" value="ECO:0007669"/>
    <property type="project" value="TreeGrafter"/>
</dbReference>
<dbReference type="InterPro" id="IPR006694">
    <property type="entry name" value="Fatty_acid_hydroxylase"/>
</dbReference>
<feature type="transmembrane region" description="Helical" evidence="7">
    <location>
        <begin position="163"/>
        <end position="181"/>
    </location>
</feature>
<feature type="domain" description="Fatty acid hydroxylase" evidence="8">
    <location>
        <begin position="81"/>
        <end position="214"/>
    </location>
</feature>
<proteinExistence type="predicted"/>
<comment type="subcellular location">
    <subcellularLocation>
        <location evidence="1">Endomembrane system</location>
        <topology evidence="1">Multi-pass membrane protein</topology>
    </subcellularLocation>
</comment>
<dbReference type="GO" id="GO:0005506">
    <property type="term" value="F:iron ion binding"/>
    <property type="evidence" value="ECO:0007669"/>
    <property type="project" value="InterPro"/>
</dbReference>
<keyword evidence="2 7" id="KW-0812">Transmembrane</keyword>
<keyword evidence="10" id="KW-1185">Reference proteome</keyword>
<dbReference type="InterPro" id="IPR051689">
    <property type="entry name" value="Sterol_desaturase/TMEM195"/>
</dbReference>
<feature type="transmembrane region" description="Helical" evidence="7">
    <location>
        <begin position="78"/>
        <end position="95"/>
    </location>
</feature>
<accession>A0A1T4RMG6</accession>
<name>A0A1T4RMG6_9BACT</name>
<evidence type="ECO:0000259" key="8">
    <source>
        <dbReference type="Pfam" id="PF04116"/>
    </source>
</evidence>
<keyword evidence="6 7" id="KW-0472">Membrane</keyword>
<reference evidence="9 10" key="1">
    <citation type="submission" date="2017-02" db="EMBL/GenBank/DDBJ databases">
        <authorList>
            <person name="Peterson S.W."/>
        </authorList>
    </citation>
    <scope>NUCLEOTIDE SEQUENCE [LARGE SCALE GENOMIC DNA]</scope>
    <source>
        <strain evidence="9 10">DSM 22335</strain>
    </source>
</reference>
<dbReference type="GO" id="GO:0008610">
    <property type="term" value="P:lipid biosynthetic process"/>
    <property type="evidence" value="ECO:0007669"/>
    <property type="project" value="InterPro"/>
</dbReference>
<evidence type="ECO:0000256" key="6">
    <source>
        <dbReference type="ARBA" id="ARBA00023136"/>
    </source>
</evidence>
<dbReference type="Proteomes" id="UP000190888">
    <property type="component" value="Unassembled WGS sequence"/>
</dbReference>
<dbReference type="GO" id="GO:0012505">
    <property type="term" value="C:endomembrane system"/>
    <property type="evidence" value="ECO:0007669"/>
    <property type="project" value="UniProtKB-SubCell"/>
</dbReference>
<dbReference type="PANTHER" id="PTHR21624">
    <property type="entry name" value="STEROL DESATURASE-RELATED PROTEIN"/>
    <property type="match status" value="1"/>
</dbReference>
<feature type="transmembrane region" description="Helical" evidence="7">
    <location>
        <begin position="45"/>
        <end position="66"/>
    </location>
</feature>
<dbReference type="Pfam" id="PF04116">
    <property type="entry name" value="FA_hydroxylase"/>
    <property type="match status" value="1"/>
</dbReference>
<evidence type="ECO:0000256" key="3">
    <source>
        <dbReference type="ARBA" id="ARBA00022989"/>
    </source>
</evidence>
<keyword evidence="4" id="KW-0560">Oxidoreductase</keyword>
<organism evidence="9 10">
    <name type="scientific">Sediminibacterium ginsengisoli</name>
    <dbReference type="NCBI Taxonomy" id="413434"/>
    <lineage>
        <taxon>Bacteria</taxon>
        <taxon>Pseudomonadati</taxon>
        <taxon>Bacteroidota</taxon>
        <taxon>Chitinophagia</taxon>
        <taxon>Chitinophagales</taxon>
        <taxon>Chitinophagaceae</taxon>
        <taxon>Sediminibacterium</taxon>
    </lineage>
</organism>
<feature type="transmembrane region" description="Helical" evidence="7">
    <location>
        <begin position="300"/>
        <end position="318"/>
    </location>
</feature>
<dbReference type="STRING" id="413434.SAMN04488132_11367"/>
<feature type="transmembrane region" description="Helical" evidence="7">
    <location>
        <begin position="324"/>
        <end position="345"/>
    </location>
</feature>